<comment type="caution">
    <text evidence="1">The sequence shown here is derived from an EMBL/GenBank/DDBJ whole genome shotgun (WGS) entry which is preliminary data.</text>
</comment>
<organism evidence="1 2">
    <name type="scientific">Marasmius crinis-equi</name>
    <dbReference type="NCBI Taxonomy" id="585013"/>
    <lineage>
        <taxon>Eukaryota</taxon>
        <taxon>Fungi</taxon>
        <taxon>Dikarya</taxon>
        <taxon>Basidiomycota</taxon>
        <taxon>Agaricomycotina</taxon>
        <taxon>Agaricomycetes</taxon>
        <taxon>Agaricomycetidae</taxon>
        <taxon>Agaricales</taxon>
        <taxon>Marasmiineae</taxon>
        <taxon>Marasmiaceae</taxon>
        <taxon>Marasmius</taxon>
    </lineage>
</organism>
<dbReference type="EMBL" id="JBAHYK010001025">
    <property type="protein sequence ID" value="KAL0569931.1"/>
    <property type="molecule type" value="Genomic_DNA"/>
</dbReference>
<name>A0ABR3F4I9_9AGAR</name>
<reference evidence="1 2" key="1">
    <citation type="submission" date="2024-02" db="EMBL/GenBank/DDBJ databases">
        <title>A draft genome for the cacao thread blight pathogen Marasmius crinis-equi.</title>
        <authorList>
            <person name="Cohen S.P."/>
            <person name="Baruah I.K."/>
            <person name="Amoako-Attah I."/>
            <person name="Bukari Y."/>
            <person name="Meinhardt L.W."/>
            <person name="Bailey B.A."/>
        </authorList>
    </citation>
    <scope>NUCLEOTIDE SEQUENCE [LARGE SCALE GENOMIC DNA]</scope>
    <source>
        <strain evidence="1 2">GH-76</strain>
    </source>
</reference>
<accession>A0ABR3F4I9</accession>
<sequence length="126" mass="14982">MASKLLADPFQRRITDHFEIYEVKRFPKSAPKAPKMTHFVFYFANGRHEVFEFEDLPPRTRLSDYQRFLARFQISPRPQLRILVIEGSSCCWKYIGWSEYFDIPLDDTPVFFHLSNNFRSLQLAGT</sequence>
<evidence type="ECO:0000313" key="1">
    <source>
        <dbReference type="EMBL" id="KAL0569931.1"/>
    </source>
</evidence>
<dbReference type="Proteomes" id="UP001465976">
    <property type="component" value="Unassembled WGS sequence"/>
</dbReference>
<evidence type="ECO:0000313" key="2">
    <source>
        <dbReference type="Proteomes" id="UP001465976"/>
    </source>
</evidence>
<gene>
    <name evidence="1" type="ORF">V5O48_012034</name>
</gene>
<proteinExistence type="predicted"/>
<keyword evidence="2" id="KW-1185">Reference proteome</keyword>
<protein>
    <submittedName>
        <fullName evidence="1">Uncharacterized protein</fullName>
    </submittedName>
</protein>